<evidence type="ECO:0000256" key="2">
    <source>
        <dbReference type="SAM" id="SignalP"/>
    </source>
</evidence>
<feature type="region of interest" description="Disordered" evidence="1">
    <location>
        <begin position="113"/>
        <end position="170"/>
    </location>
</feature>
<dbReference type="AlphaFoldDB" id="A0A9W8GPN3"/>
<proteinExistence type="predicted"/>
<feature type="compositionally biased region" description="Low complexity" evidence="1">
    <location>
        <begin position="123"/>
        <end position="156"/>
    </location>
</feature>
<evidence type="ECO:0000313" key="3">
    <source>
        <dbReference type="EMBL" id="KAJ2691045.1"/>
    </source>
</evidence>
<dbReference type="OrthoDB" id="5592632at2759"/>
<protein>
    <submittedName>
        <fullName evidence="3">Uncharacterized protein</fullName>
    </submittedName>
</protein>
<comment type="caution">
    <text evidence="3">The sequence shown here is derived from an EMBL/GenBank/DDBJ whole genome shotgun (WGS) entry which is preliminary data.</text>
</comment>
<dbReference type="Proteomes" id="UP001151516">
    <property type="component" value="Unassembled WGS sequence"/>
</dbReference>
<gene>
    <name evidence="3" type="ORF">IWW39_000253</name>
</gene>
<evidence type="ECO:0000313" key="4">
    <source>
        <dbReference type="Proteomes" id="UP001151516"/>
    </source>
</evidence>
<evidence type="ECO:0000256" key="1">
    <source>
        <dbReference type="SAM" id="MobiDB-lite"/>
    </source>
</evidence>
<keyword evidence="2" id="KW-0732">Signal</keyword>
<organism evidence="3 4">
    <name type="scientific">Coemansia spiralis</name>
    <dbReference type="NCBI Taxonomy" id="417178"/>
    <lineage>
        <taxon>Eukaryota</taxon>
        <taxon>Fungi</taxon>
        <taxon>Fungi incertae sedis</taxon>
        <taxon>Zoopagomycota</taxon>
        <taxon>Kickxellomycotina</taxon>
        <taxon>Kickxellomycetes</taxon>
        <taxon>Kickxellales</taxon>
        <taxon>Kickxellaceae</taxon>
        <taxon>Coemansia</taxon>
    </lineage>
</organism>
<feature type="signal peptide" evidence="2">
    <location>
        <begin position="1"/>
        <end position="19"/>
    </location>
</feature>
<sequence length="170" mass="16677">MQFTKSILALAALAVAAIAADIDWTSQPTLDCAKANWPAIKAKADPMLPMAGAILTPAQAAALASLLGGATTLPANPSDEFLRALPNAIPVSLLNTLSGSFIDSCLATHTVAPPASSAPPPASSAAPPASSAAPPASSAAPPASSAAPTAPPAYSSVVPTSEPAKCIPRH</sequence>
<feature type="chain" id="PRO_5040935613" evidence="2">
    <location>
        <begin position="20"/>
        <end position="170"/>
    </location>
</feature>
<keyword evidence="4" id="KW-1185">Reference proteome</keyword>
<name>A0A9W8GPN3_9FUNG</name>
<dbReference type="EMBL" id="JANBTX010000004">
    <property type="protein sequence ID" value="KAJ2691045.1"/>
    <property type="molecule type" value="Genomic_DNA"/>
</dbReference>
<reference evidence="3" key="1">
    <citation type="submission" date="2022-07" db="EMBL/GenBank/DDBJ databases">
        <title>Phylogenomic reconstructions and comparative analyses of Kickxellomycotina fungi.</title>
        <authorList>
            <person name="Reynolds N.K."/>
            <person name="Stajich J.E."/>
            <person name="Barry K."/>
            <person name="Grigoriev I.V."/>
            <person name="Crous P."/>
            <person name="Smith M.E."/>
        </authorList>
    </citation>
    <scope>NUCLEOTIDE SEQUENCE</scope>
    <source>
        <strain evidence="3">CBS 109367</strain>
    </source>
</reference>
<accession>A0A9W8GPN3</accession>